<feature type="binding site" evidence="1">
    <location>
        <position position="67"/>
    </location>
    <ligand>
        <name>Fe cation</name>
        <dbReference type="ChEBI" id="CHEBI:24875"/>
        <label>1</label>
    </ligand>
</feature>
<dbReference type="PANTHER" id="PTHR11431:SF101">
    <property type="entry name" value="FERRITIN-2, CHLOROPLASTIC"/>
    <property type="match status" value="1"/>
</dbReference>
<dbReference type="PROSITE" id="PS00204">
    <property type="entry name" value="FERRITIN_2"/>
    <property type="match status" value="1"/>
</dbReference>
<dbReference type="InterPro" id="IPR012347">
    <property type="entry name" value="Ferritin-like"/>
</dbReference>
<dbReference type="GO" id="GO:0008199">
    <property type="term" value="F:ferric iron binding"/>
    <property type="evidence" value="ECO:0007669"/>
    <property type="project" value="InterPro"/>
</dbReference>
<dbReference type="InterPro" id="IPR009078">
    <property type="entry name" value="Ferritin-like_SF"/>
</dbReference>
<dbReference type="GO" id="GO:0006826">
    <property type="term" value="P:iron ion transport"/>
    <property type="evidence" value="ECO:0007669"/>
    <property type="project" value="InterPro"/>
</dbReference>
<reference evidence="3" key="1">
    <citation type="journal article" date="2019" name="Gigascience">
        <title>De novo genome assembly of the endangered Acer yangbiense, a plant species with extremely small populations endemic to Yunnan Province, China.</title>
        <authorList>
            <person name="Yang J."/>
            <person name="Wariss H.M."/>
            <person name="Tao L."/>
            <person name="Zhang R."/>
            <person name="Yun Q."/>
            <person name="Hollingsworth P."/>
            <person name="Dao Z."/>
            <person name="Luo G."/>
            <person name="Guo H."/>
            <person name="Ma Y."/>
            <person name="Sun W."/>
        </authorList>
    </citation>
    <scope>NUCLEOTIDE SEQUENCE [LARGE SCALE GENOMIC DNA]</scope>
    <source>
        <strain evidence="3">cv. br00</strain>
    </source>
</reference>
<name>A0A5N5JM39_9ROSI</name>
<evidence type="ECO:0000313" key="2">
    <source>
        <dbReference type="EMBL" id="KAB5520072.1"/>
    </source>
</evidence>
<dbReference type="Gene3D" id="1.20.1260.10">
    <property type="match status" value="1"/>
</dbReference>
<protein>
    <submittedName>
        <fullName evidence="2">Uncharacterized protein</fullName>
    </submittedName>
</protein>
<proteinExistence type="predicted"/>
<dbReference type="EMBL" id="VDCV01000016">
    <property type="protein sequence ID" value="KAB5520072.1"/>
    <property type="molecule type" value="Genomic_DNA"/>
</dbReference>
<evidence type="ECO:0000256" key="1">
    <source>
        <dbReference type="PIRSR" id="PIRSR601519-1"/>
    </source>
</evidence>
<comment type="caution">
    <text evidence="2">The sequence shown here is derived from an EMBL/GenBank/DDBJ whole genome shotgun (WGS) entry which is preliminary data.</text>
</comment>
<gene>
    <name evidence="2" type="ORF">DKX38_024391</name>
</gene>
<keyword evidence="1" id="KW-0479">Metal-binding</keyword>
<keyword evidence="1" id="KW-0408">Iron</keyword>
<dbReference type="AlphaFoldDB" id="A0A5N5JM39"/>
<dbReference type="PANTHER" id="PTHR11431">
    <property type="entry name" value="FERRITIN"/>
    <property type="match status" value="1"/>
</dbReference>
<dbReference type="GO" id="GO:0008198">
    <property type="term" value="F:ferrous iron binding"/>
    <property type="evidence" value="ECO:0007669"/>
    <property type="project" value="TreeGrafter"/>
</dbReference>
<sequence>MASGILNMDCPKASLMLLRVLDNSNPASIPSSGDHDNISNIKLDEVADKNNDPEMQHFIESEYLEEQVESIKKIAEYVTQLRMVGEGHEDSFVPEDEGQFKGFAPIIFVLCSKSVMYLAWRR</sequence>
<dbReference type="SUPFAM" id="SSF47240">
    <property type="entry name" value="Ferritin-like"/>
    <property type="match status" value="1"/>
</dbReference>
<keyword evidence="3" id="KW-1185">Reference proteome</keyword>
<organism evidence="2 3">
    <name type="scientific">Salix brachista</name>
    <dbReference type="NCBI Taxonomy" id="2182728"/>
    <lineage>
        <taxon>Eukaryota</taxon>
        <taxon>Viridiplantae</taxon>
        <taxon>Streptophyta</taxon>
        <taxon>Embryophyta</taxon>
        <taxon>Tracheophyta</taxon>
        <taxon>Spermatophyta</taxon>
        <taxon>Magnoliopsida</taxon>
        <taxon>eudicotyledons</taxon>
        <taxon>Gunneridae</taxon>
        <taxon>Pentapetalae</taxon>
        <taxon>rosids</taxon>
        <taxon>fabids</taxon>
        <taxon>Malpighiales</taxon>
        <taxon>Salicaceae</taxon>
        <taxon>Saliceae</taxon>
        <taxon>Salix</taxon>
    </lineage>
</organism>
<dbReference type="InterPro" id="IPR001519">
    <property type="entry name" value="Ferritin"/>
</dbReference>
<evidence type="ECO:0000313" key="3">
    <source>
        <dbReference type="Proteomes" id="UP000326939"/>
    </source>
</evidence>
<dbReference type="Proteomes" id="UP000326939">
    <property type="component" value="Chromosome 16"/>
</dbReference>
<dbReference type="GO" id="GO:0006879">
    <property type="term" value="P:intracellular iron ion homeostasis"/>
    <property type="evidence" value="ECO:0007669"/>
    <property type="project" value="InterPro"/>
</dbReference>
<dbReference type="InterPro" id="IPR014034">
    <property type="entry name" value="Ferritin_CS"/>
</dbReference>
<dbReference type="GO" id="GO:0005737">
    <property type="term" value="C:cytoplasm"/>
    <property type="evidence" value="ECO:0007669"/>
    <property type="project" value="TreeGrafter"/>
</dbReference>
<accession>A0A5N5JM39</accession>